<evidence type="ECO:0000256" key="2">
    <source>
        <dbReference type="ARBA" id="ARBA00022475"/>
    </source>
</evidence>
<protein>
    <submittedName>
        <fullName evidence="8">ABC transporter permease</fullName>
    </submittedName>
</protein>
<dbReference type="Proteomes" id="UP000286095">
    <property type="component" value="Unassembled WGS sequence"/>
</dbReference>
<evidence type="ECO:0000259" key="7">
    <source>
        <dbReference type="Pfam" id="PF02687"/>
    </source>
</evidence>
<dbReference type="AlphaFoldDB" id="A0A424Z274"/>
<gene>
    <name evidence="8" type="ORF">DZD40_01520</name>
</gene>
<dbReference type="PANTHER" id="PTHR47755">
    <property type="entry name" value="CELL DIVISION PROTEIN FTSX"/>
    <property type="match status" value="1"/>
</dbReference>
<feature type="transmembrane region" description="Helical" evidence="6">
    <location>
        <begin position="239"/>
        <end position="263"/>
    </location>
</feature>
<feature type="domain" description="ABC3 transporter permease C-terminal" evidence="7">
    <location>
        <begin position="151"/>
        <end position="259"/>
    </location>
</feature>
<dbReference type="RefSeq" id="WP_124133950.1">
    <property type="nucleotide sequence ID" value="NZ_JAPPUZ010000002.1"/>
</dbReference>
<feature type="transmembrane region" description="Helical" evidence="6">
    <location>
        <begin position="199"/>
        <end position="219"/>
    </location>
</feature>
<evidence type="ECO:0000256" key="1">
    <source>
        <dbReference type="ARBA" id="ARBA00004651"/>
    </source>
</evidence>
<comment type="caution">
    <text evidence="8">The sequence shown here is derived from an EMBL/GenBank/DDBJ whole genome shotgun (WGS) entry which is preliminary data.</text>
</comment>
<proteinExistence type="predicted"/>
<dbReference type="PANTHER" id="PTHR47755:SF1">
    <property type="entry name" value="CELL DIVISION PROTEIN FTSX"/>
    <property type="match status" value="1"/>
</dbReference>
<evidence type="ECO:0000313" key="9">
    <source>
        <dbReference type="Proteomes" id="UP000286095"/>
    </source>
</evidence>
<sequence>MKFFKTHLSLILPLLFMMFAFEFILITNAALKHYEEIISKDYNIIVVSKIELDQNVLKSKIPFFAKLELLDPKHLIERLKNDISEKNLKVLQDSIPKFYTLKLDSLPNQNELNSIKKHLLDIVGVTKVETFSKTHDKIYSLLILVKFIFWLFLCIIILLAFILFLKQMRIWLYEHTDRIEIMCLFGAPFWFRSFMLYKIVVIDCLLAFIFLLVFFTQLFDLYIKEYFKIIDIVFPPINFILHLSLIFLATLLVCLLCVNWVMFKVKR</sequence>
<feature type="transmembrane region" description="Helical" evidence="6">
    <location>
        <begin position="12"/>
        <end position="31"/>
    </location>
</feature>
<evidence type="ECO:0000256" key="3">
    <source>
        <dbReference type="ARBA" id="ARBA00022692"/>
    </source>
</evidence>
<accession>A0A424Z274</accession>
<evidence type="ECO:0000256" key="5">
    <source>
        <dbReference type="ARBA" id="ARBA00023136"/>
    </source>
</evidence>
<name>A0A424Z274_9BACT</name>
<dbReference type="GO" id="GO:0005886">
    <property type="term" value="C:plasma membrane"/>
    <property type="evidence" value="ECO:0007669"/>
    <property type="project" value="UniProtKB-SubCell"/>
</dbReference>
<dbReference type="STRING" id="1813019.A2J15_00235"/>
<dbReference type="GO" id="GO:0032153">
    <property type="term" value="C:cell division site"/>
    <property type="evidence" value="ECO:0007669"/>
    <property type="project" value="TreeGrafter"/>
</dbReference>
<keyword evidence="5 6" id="KW-0472">Membrane</keyword>
<dbReference type="EMBL" id="QURW01000003">
    <property type="protein sequence ID" value="RQD88269.1"/>
    <property type="molecule type" value="Genomic_DNA"/>
</dbReference>
<evidence type="ECO:0000256" key="4">
    <source>
        <dbReference type="ARBA" id="ARBA00022989"/>
    </source>
</evidence>
<keyword evidence="4 6" id="KW-1133">Transmembrane helix</keyword>
<keyword evidence="2" id="KW-1003">Cell membrane</keyword>
<evidence type="ECO:0000256" key="6">
    <source>
        <dbReference type="SAM" id="Phobius"/>
    </source>
</evidence>
<dbReference type="Pfam" id="PF02687">
    <property type="entry name" value="FtsX"/>
    <property type="match status" value="1"/>
</dbReference>
<comment type="subcellular location">
    <subcellularLocation>
        <location evidence="1">Cell membrane</location>
        <topology evidence="1">Multi-pass membrane protein</topology>
    </subcellularLocation>
</comment>
<dbReference type="GO" id="GO:0051301">
    <property type="term" value="P:cell division"/>
    <property type="evidence" value="ECO:0007669"/>
    <property type="project" value="InterPro"/>
</dbReference>
<dbReference type="InterPro" id="IPR003838">
    <property type="entry name" value="ABC3_permease_C"/>
</dbReference>
<reference evidence="8 9" key="1">
    <citation type="submission" date="2018-08" db="EMBL/GenBank/DDBJ databases">
        <title>Survival mechanisms of Campylobacter hepaticus identified by genomic analysis and comparative transcriptomic analysis of in vivo and in vitro derived bacteria.</title>
        <authorList>
            <person name="Van T.T.H."/>
            <person name="Moore R.J."/>
        </authorList>
    </citation>
    <scope>NUCLEOTIDE SEQUENCE [LARGE SCALE GENOMIC DNA]</scope>
    <source>
        <strain evidence="8 9">54L</strain>
    </source>
</reference>
<keyword evidence="3 6" id="KW-0812">Transmembrane</keyword>
<feature type="transmembrane region" description="Helical" evidence="6">
    <location>
        <begin position="138"/>
        <end position="165"/>
    </location>
</feature>
<organism evidence="8 9">
    <name type="scientific">Campylobacter hepaticus</name>
    <dbReference type="NCBI Taxonomy" id="1813019"/>
    <lineage>
        <taxon>Bacteria</taxon>
        <taxon>Pseudomonadati</taxon>
        <taxon>Campylobacterota</taxon>
        <taxon>Epsilonproteobacteria</taxon>
        <taxon>Campylobacterales</taxon>
        <taxon>Campylobacteraceae</taxon>
        <taxon>Campylobacter</taxon>
    </lineage>
</organism>
<evidence type="ECO:0000313" key="8">
    <source>
        <dbReference type="EMBL" id="RQD88269.1"/>
    </source>
</evidence>
<dbReference type="InterPro" id="IPR004513">
    <property type="entry name" value="FtsX"/>
</dbReference>